<keyword evidence="2" id="KW-0229">DNA integration</keyword>
<keyword evidence="3 5" id="KW-0238">DNA-binding</keyword>
<name>A0A075RGS9_BRELA</name>
<evidence type="ECO:0000256" key="5">
    <source>
        <dbReference type="PROSITE-ProRule" id="PRU01248"/>
    </source>
</evidence>
<dbReference type="KEGG" id="blr:BRLA_c041550"/>
<dbReference type="InterPro" id="IPR002104">
    <property type="entry name" value="Integrase_catalytic"/>
</dbReference>
<dbReference type="Pfam" id="PF14659">
    <property type="entry name" value="Phage_int_SAM_3"/>
    <property type="match status" value="1"/>
</dbReference>
<dbReference type="InterPro" id="IPR011010">
    <property type="entry name" value="DNA_brk_join_enz"/>
</dbReference>
<feature type="domain" description="Core-binding (CB)" evidence="7">
    <location>
        <begin position="56"/>
        <end position="144"/>
    </location>
</feature>
<dbReference type="Gene3D" id="1.10.443.10">
    <property type="entry name" value="Intergrase catalytic core"/>
    <property type="match status" value="1"/>
</dbReference>
<dbReference type="AlphaFoldDB" id="A0A075RGS9"/>
<evidence type="ECO:0000256" key="2">
    <source>
        <dbReference type="ARBA" id="ARBA00022908"/>
    </source>
</evidence>
<dbReference type="Pfam" id="PF00589">
    <property type="entry name" value="Phage_integrase"/>
    <property type="match status" value="1"/>
</dbReference>
<evidence type="ECO:0000256" key="4">
    <source>
        <dbReference type="ARBA" id="ARBA00023172"/>
    </source>
</evidence>
<keyword evidence="9" id="KW-1185">Reference proteome</keyword>
<dbReference type="EMBL" id="CP007806">
    <property type="protein sequence ID" value="AIG28430.1"/>
    <property type="molecule type" value="Genomic_DNA"/>
</dbReference>
<dbReference type="HOGENOM" id="CLU_027562_17_6_9"/>
<dbReference type="PROSITE" id="PS51900">
    <property type="entry name" value="CB"/>
    <property type="match status" value="1"/>
</dbReference>
<dbReference type="STRING" id="1042163.BRLA_c041550"/>
<evidence type="ECO:0000256" key="3">
    <source>
        <dbReference type="ARBA" id="ARBA00023125"/>
    </source>
</evidence>
<dbReference type="Gene3D" id="1.10.150.130">
    <property type="match status" value="1"/>
</dbReference>
<dbReference type="CDD" id="cd01189">
    <property type="entry name" value="INT_ICEBs1_C_like"/>
    <property type="match status" value="1"/>
</dbReference>
<evidence type="ECO:0000259" key="6">
    <source>
        <dbReference type="PROSITE" id="PS51898"/>
    </source>
</evidence>
<feature type="domain" description="Tyr recombinase" evidence="6">
    <location>
        <begin position="173"/>
        <end position="380"/>
    </location>
</feature>
<organism evidence="8 9">
    <name type="scientific">Brevibacillus laterosporus LMG 15441</name>
    <dbReference type="NCBI Taxonomy" id="1042163"/>
    <lineage>
        <taxon>Bacteria</taxon>
        <taxon>Bacillati</taxon>
        <taxon>Bacillota</taxon>
        <taxon>Bacilli</taxon>
        <taxon>Bacillales</taxon>
        <taxon>Paenibacillaceae</taxon>
        <taxon>Brevibacillus</taxon>
    </lineage>
</organism>
<dbReference type="InterPro" id="IPR013762">
    <property type="entry name" value="Integrase-like_cat_sf"/>
</dbReference>
<dbReference type="PANTHER" id="PTHR30349">
    <property type="entry name" value="PHAGE INTEGRASE-RELATED"/>
    <property type="match status" value="1"/>
</dbReference>
<dbReference type="InterPro" id="IPR044068">
    <property type="entry name" value="CB"/>
</dbReference>
<proteinExistence type="inferred from homology"/>
<dbReference type="InterPro" id="IPR004107">
    <property type="entry name" value="Integrase_SAM-like_N"/>
</dbReference>
<dbReference type="eggNOG" id="COG0582">
    <property type="taxonomic scope" value="Bacteria"/>
</dbReference>
<accession>A0A075RGS9</accession>
<keyword evidence="4" id="KW-0233">DNA recombination</keyword>
<evidence type="ECO:0000313" key="8">
    <source>
        <dbReference type="EMBL" id="AIG28430.1"/>
    </source>
</evidence>
<evidence type="ECO:0000259" key="7">
    <source>
        <dbReference type="PROSITE" id="PS51900"/>
    </source>
</evidence>
<dbReference type="InterPro" id="IPR010998">
    <property type="entry name" value="Integrase_recombinase_N"/>
</dbReference>
<dbReference type="PANTHER" id="PTHR30349:SF64">
    <property type="entry name" value="PROPHAGE INTEGRASE INTD-RELATED"/>
    <property type="match status" value="1"/>
</dbReference>
<reference evidence="8 9" key="1">
    <citation type="journal article" date="2011" name="J. Bacteriol.">
        <title>Genome sequence of Brevibacillus laterosporus LMG 15441, a pathogen of invertebrates.</title>
        <authorList>
            <person name="Djukic M."/>
            <person name="Poehlein A."/>
            <person name="Thurmer A."/>
            <person name="Daniel R."/>
        </authorList>
    </citation>
    <scope>NUCLEOTIDE SEQUENCE [LARGE SCALE GENOMIC DNA]</scope>
    <source>
        <strain evidence="8 9">LMG 15441</strain>
    </source>
</reference>
<dbReference type="PROSITE" id="PS51898">
    <property type="entry name" value="TYR_RECOMBINASE"/>
    <property type="match status" value="1"/>
</dbReference>
<dbReference type="Proteomes" id="UP000005850">
    <property type="component" value="Chromosome"/>
</dbReference>
<dbReference type="InterPro" id="IPR050090">
    <property type="entry name" value="Tyrosine_recombinase_XerCD"/>
</dbReference>
<protein>
    <submittedName>
        <fullName evidence="8">Putative prophage phiRv2 integrase</fullName>
    </submittedName>
</protein>
<sequence length="395" mass="46268">MANIRKLPSGNYQVQIYIDGKLKGIGSFKTKKEAEIAAAKTEERKYYSQTIADRNMPFEYVVEQWLKWKKQSTKPSTFRQLEVIIRNHVMSAFGHKKIAKITRIEVKDWLAAFGEFDKNGKPKYSIGSRRKYLSVIKSILFYAVQELQVLEKNPADRLKIEVQDNVAVKKEDEKVKYFSLNEMNQLLDYLRTYKHQRFPEYRLYYMLILFLYKTGLRISEALALRWEDVQGNTIDINKQTSRDDNNKVQLTTLKNDSSYRVISIDEEVIRELKKFKAKQNELILGNPRFKKNNDGIIFQNYNGHYLTPSIIRETIQNYHKASGVEYRGLHAFRHTHATLLLESGVSEIYIAKRLGHKDTKELSRTYGHITGKIQTDELAKFTAYVTNNHVKNNFN</sequence>
<dbReference type="GO" id="GO:0003677">
    <property type="term" value="F:DNA binding"/>
    <property type="evidence" value="ECO:0007669"/>
    <property type="project" value="UniProtKB-UniRule"/>
</dbReference>
<dbReference type="RefSeq" id="WP_003334571.1">
    <property type="nucleotide sequence ID" value="NZ_CP007806.1"/>
</dbReference>
<gene>
    <name evidence="8" type="ORF">BRLA_c041550</name>
</gene>
<dbReference type="GO" id="GO:0015074">
    <property type="term" value="P:DNA integration"/>
    <property type="evidence" value="ECO:0007669"/>
    <property type="project" value="UniProtKB-KW"/>
</dbReference>
<comment type="similarity">
    <text evidence="1">Belongs to the 'phage' integrase family.</text>
</comment>
<dbReference type="SUPFAM" id="SSF56349">
    <property type="entry name" value="DNA breaking-rejoining enzymes"/>
    <property type="match status" value="1"/>
</dbReference>
<evidence type="ECO:0000256" key="1">
    <source>
        <dbReference type="ARBA" id="ARBA00008857"/>
    </source>
</evidence>
<evidence type="ECO:0000313" key="9">
    <source>
        <dbReference type="Proteomes" id="UP000005850"/>
    </source>
</evidence>
<dbReference type="GO" id="GO:0006310">
    <property type="term" value="P:DNA recombination"/>
    <property type="evidence" value="ECO:0007669"/>
    <property type="project" value="UniProtKB-KW"/>
</dbReference>